<dbReference type="AlphaFoldDB" id="A0A319CWR8"/>
<dbReference type="Proteomes" id="UP000248340">
    <property type="component" value="Unassembled WGS sequence"/>
</dbReference>
<dbReference type="InterPro" id="IPR007219">
    <property type="entry name" value="XnlR_reg_dom"/>
</dbReference>
<dbReference type="InterPro" id="IPR036864">
    <property type="entry name" value="Zn2-C6_fun-type_DNA-bd_sf"/>
</dbReference>
<dbReference type="CDD" id="cd00067">
    <property type="entry name" value="GAL4"/>
    <property type="match status" value="1"/>
</dbReference>
<dbReference type="PROSITE" id="PS50048">
    <property type="entry name" value="ZN2_CY6_FUNGAL_2"/>
    <property type="match status" value="1"/>
</dbReference>
<evidence type="ECO:0000256" key="7">
    <source>
        <dbReference type="PROSITE-ProRule" id="PRU00042"/>
    </source>
</evidence>
<evidence type="ECO:0000256" key="6">
    <source>
        <dbReference type="ARBA" id="ARBA00023242"/>
    </source>
</evidence>
<dbReference type="InterPro" id="IPR001138">
    <property type="entry name" value="Zn2Cys6_DnaBD"/>
</dbReference>
<proteinExistence type="predicted"/>
<name>A0A319CWR8_9EURO</name>
<dbReference type="SUPFAM" id="SSF57667">
    <property type="entry name" value="beta-beta-alpha zinc fingers"/>
    <property type="match status" value="1"/>
</dbReference>
<dbReference type="GO" id="GO:0008270">
    <property type="term" value="F:zinc ion binding"/>
    <property type="evidence" value="ECO:0007669"/>
    <property type="project" value="UniProtKB-KW"/>
</dbReference>
<keyword evidence="12" id="KW-1185">Reference proteome</keyword>
<keyword evidence="7" id="KW-0863">Zinc-finger</keyword>
<evidence type="ECO:0000256" key="1">
    <source>
        <dbReference type="ARBA" id="ARBA00022723"/>
    </source>
</evidence>
<reference evidence="11 12" key="1">
    <citation type="submission" date="2016-12" db="EMBL/GenBank/DDBJ databases">
        <title>The genomes of Aspergillus section Nigri reveals drivers in fungal speciation.</title>
        <authorList>
            <consortium name="DOE Joint Genome Institute"/>
            <person name="Vesth T.C."/>
            <person name="Nybo J."/>
            <person name="Theobald S."/>
            <person name="Brandl J."/>
            <person name="Frisvad J.C."/>
            <person name="Nielsen K.F."/>
            <person name="Lyhne E.K."/>
            <person name="Kogle M.E."/>
            <person name="Kuo A."/>
            <person name="Riley R."/>
            <person name="Clum A."/>
            <person name="Nolan M."/>
            <person name="Lipzen A."/>
            <person name="Salamov A."/>
            <person name="Henrissat B."/>
            <person name="Wiebenga A."/>
            <person name="De Vries R.P."/>
            <person name="Grigoriev I.V."/>
            <person name="Mortensen U.H."/>
            <person name="Andersen M.R."/>
            <person name="Baker S.E."/>
        </authorList>
    </citation>
    <scope>NUCLEOTIDE SEQUENCE [LARGE SCALE GENOMIC DNA]</scope>
    <source>
        <strain evidence="11 12">CBS 121591</strain>
    </source>
</reference>
<dbReference type="PROSITE" id="PS50157">
    <property type="entry name" value="ZINC_FINGER_C2H2_2"/>
    <property type="match status" value="2"/>
</dbReference>
<dbReference type="PANTHER" id="PTHR47660">
    <property type="entry name" value="TRANSCRIPTION FACTOR WITH C2H2 AND ZN(2)-CYS(6) DNA BINDING DOMAIN (EUROFUNG)-RELATED-RELATED"/>
    <property type="match status" value="1"/>
</dbReference>
<dbReference type="Gene3D" id="4.10.240.10">
    <property type="entry name" value="Zn(2)-C6 fungal-type DNA-binding domain"/>
    <property type="match status" value="1"/>
</dbReference>
<dbReference type="VEuPathDB" id="FungiDB:BO82DRAFT_307081"/>
<dbReference type="GO" id="GO:0009893">
    <property type="term" value="P:positive regulation of metabolic process"/>
    <property type="evidence" value="ECO:0007669"/>
    <property type="project" value="UniProtKB-ARBA"/>
</dbReference>
<dbReference type="GO" id="GO:0006351">
    <property type="term" value="P:DNA-templated transcription"/>
    <property type="evidence" value="ECO:0007669"/>
    <property type="project" value="InterPro"/>
</dbReference>
<dbReference type="GeneID" id="37135011"/>
<evidence type="ECO:0000259" key="9">
    <source>
        <dbReference type="PROSITE" id="PS50048"/>
    </source>
</evidence>
<feature type="domain" description="C2H2-type" evidence="10">
    <location>
        <begin position="12"/>
        <end position="41"/>
    </location>
</feature>
<evidence type="ECO:0000259" key="10">
    <source>
        <dbReference type="PROSITE" id="PS50157"/>
    </source>
</evidence>
<evidence type="ECO:0000256" key="3">
    <source>
        <dbReference type="ARBA" id="ARBA00023015"/>
    </source>
</evidence>
<dbReference type="PROSITE" id="PS00028">
    <property type="entry name" value="ZINC_FINGER_C2H2_1"/>
    <property type="match status" value="2"/>
</dbReference>
<dbReference type="OrthoDB" id="10261408at2759"/>
<dbReference type="GO" id="GO:0003677">
    <property type="term" value="F:DNA binding"/>
    <property type="evidence" value="ECO:0007669"/>
    <property type="project" value="UniProtKB-KW"/>
</dbReference>
<dbReference type="RefSeq" id="XP_025493573.1">
    <property type="nucleotide sequence ID" value="XM_025632270.1"/>
</dbReference>
<evidence type="ECO:0000256" key="4">
    <source>
        <dbReference type="ARBA" id="ARBA00023125"/>
    </source>
</evidence>
<organism evidence="11 12">
    <name type="scientific">Aspergillus uvarum CBS 121591</name>
    <dbReference type="NCBI Taxonomy" id="1448315"/>
    <lineage>
        <taxon>Eukaryota</taxon>
        <taxon>Fungi</taxon>
        <taxon>Dikarya</taxon>
        <taxon>Ascomycota</taxon>
        <taxon>Pezizomycotina</taxon>
        <taxon>Eurotiomycetes</taxon>
        <taxon>Eurotiomycetidae</taxon>
        <taxon>Eurotiales</taxon>
        <taxon>Aspergillaceae</taxon>
        <taxon>Aspergillus</taxon>
        <taxon>Aspergillus subgen. Circumdati</taxon>
    </lineage>
</organism>
<keyword evidence="5" id="KW-0804">Transcription</keyword>
<evidence type="ECO:0000256" key="5">
    <source>
        <dbReference type="ARBA" id="ARBA00023163"/>
    </source>
</evidence>
<feature type="domain" description="Zn(2)-C6 fungal-type" evidence="9">
    <location>
        <begin position="83"/>
        <end position="112"/>
    </location>
</feature>
<evidence type="ECO:0008006" key="13">
    <source>
        <dbReference type="Google" id="ProtNLM"/>
    </source>
</evidence>
<sequence length="438" mass="49321">MSPSRGPSSTRFKCRISGCNSSFQRKEHRNRHEGQHTGALARACPFCARSFSRGDSLRRHIRLDHHDSQATTNTTTSTRTAKACLGCRQAKTRCGGGKPCNRCRAQPQPCIYDQPQEPLQPQLPSPDVQSLSPQSPPSEDDSTARFTPYIHLYFTHFHPHWPVLHRATFSPPDEPLLLLQVVSMIGLWVSDTTSSREAAISLHRKLGSSILAQQDKWARSISFATEFPDNDTNLSVQEIVSRCPVATYQAILLYLIFSLVLTRTGHGTSDGRNHLLRAVDLSLTLSPQDTHILSVLVTTCLRNHVFYYPLMLKRYHETIDSVACIWVGVEELKRLGLAMYKVCRLSGHGARMVESHELAMGNDEQEQRGVLRLSDLQFPPPDSRHLWEAQSNPELARLLQIEARTRGGAASRLDGREEGNWVSACGRVLEDERDTWWL</sequence>
<evidence type="ECO:0000313" key="11">
    <source>
        <dbReference type="EMBL" id="PYH83373.1"/>
    </source>
</evidence>
<dbReference type="Pfam" id="PF00172">
    <property type="entry name" value="Zn_clus"/>
    <property type="match status" value="1"/>
</dbReference>
<dbReference type="SMART" id="SM00355">
    <property type="entry name" value="ZnF_C2H2"/>
    <property type="match status" value="2"/>
</dbReference>
<evidence type="ECO:0000313" key="12">
    <source>
        <dbReference type="Proteomes" id="UP000248340"/>
    </source>
</evidence>
<dbReference type="STRING" id="1448315.A0A319CWR8"/>
<feature type="domain" description="C2H2-type" evidence="10">
    <location>
        <begin position="42"/>
        <end position="70"/>
    </location>
</feature>
<keyword evidence="6" id="KW-0539">Nucleus</keyword>
<dbReference type="Pfam" id="PF04082">
    <property type="entry name" value="Fungal_trans"/>
    <property type="match status" value="1"/>
</dbReference>
<dbReference type="GO" id="GO:0000981">
    <property type="term" value="F:DNA-binding transcription factor activity, RNA polymerase II-specific"/>
    <property type="evidence" value="ECO:0007669"/>
    <property type="project" value="InterPro"/>
</dbReference>
<dbReference type="Gene3D" id="3.30.160.60">
    <property type="entry name" value="Classic Zinc Finger"/>
    <property type="match status" value="1"/>
</dbReference>
<dbReference type="SMART" id="SM00066">
    <property type="entry name" value="GAL4"/>
    <property type="match status" value="1"/>
</dbReference>
<dbReference type="InterPro" id="IPR036236">
    <property type="entry name" value="Znf_C2H2_sf"/>
</dbReference>
<dbReference type="EMBL" id="KZ821690">
    <property type="protein sequence ID" value="PYH83373.1"/>
    <property type="molecule type" value="Genomic_DNA"/>
</dbReference>
<evidence type="ECO:0000256" key="2">
    <source>
        <dbReference type="ARBA" id="ARBA00022833"/>
    </source>
</evidence>
<accession>A0A319CWR8</accession>
<gene>
    <name evidence="11" type="ORF">BO82DRAFT_307081</name>
</gene>
<protein>
    <recommendedName>
        <fullName evidence="13">C2H2 type zinc finger domain protein</fullName>
    </recommendedName>
</protein>
<keyword evidence="4" id="KW-0238">DNA-binding</keyword>
<keyword evidence="2" id="KW-0862">Zinc</keyword>
<evidence type="ECO:0000256" key="8">
    <source>
        <dbReference type="SAM" id="MobiDB-lite"/>
    </source>
</evidence>
<keyword evidence="1" id="KW-0479">Metal-binding</keyword>
<feature type="region of interest" description="Disordered" evidence="8">
    <location>
        <begin position="114"/>
        <end position="142"/>
    </location>
</feature>
<dbReference type="PROSITE" id="PS00463">
    <property type="entry name" value="ZN2_CY6_FUNGAL_1"/>
    <property type="match status" value="1"/>
</dbReference>
<keyword evidence="3" id="KW-0805">Transcription regulation</keyword>
<dbReference type="InterPro" id="IPR013087">
    <property type="entry name" value="Znf_C2H2_type"/>
</dbReference>
<dbReference type="SUPFAM" id="SSF57701">
    <property type="entry name" value="Zn2/Cys6 DNA-binding domain"/>
    <property type="match status" value="1"/>
</dbReference>